<dbReference type="Pfam" id="PF15009">
    <property type="entry name" value="STING_LBD"/>
    <property type="match status" value="1"/>
</dbReference>
<evidence type="ECO:0000256" key="3">
    <source>
        <dbReference type="ARBA" id="ARBA00022989"/>
    </source>
</evidence>
<dbReference type="GO" id="GO:0002218">
    <property type="term" value="P:activation of innate immune response"/>
    <property type="evidence" value="ECO:0007669"/>
    <property type="project" value="InterPro"/>
</dbReference>
<dbReference type="InterPro" id="IPR033952">
    <property type="entry name" value="STING_C"/>
</dbReference>
<dbReference type="GO" id="GO:0000045">
    <property type="term" value="P:autophagosome assembly"/>
    <property type="evidence" value="ECO:0007669"/>
    <property type="project" value="TreeGrafter"/>
</dbReference>
<keyword evidence="3" id="KW-1133">Transmembrane helix</keyword>
<dbReference type="RefSeq" id="XP_034108567.1">
    <property type="nucleotide sequence ID" value="XM_034252676.2"/>
</dbReference>
<protein>
    <submittedName>
        <fullName evidence="8">Stimulator of interferon genes protein homolog</fullName>
    </submittedName>
</protein>
<evidence type="ECO:0000313" key="8">
    <source>
        <dbReference type="RefSeq" id="XP_034108567.1"/>
    </source>
</evidence>
<dbReference type="GeneID" id="117570816"/>
<proteinExistence type="predicted"/>
<dbReference type="GO" id="GO:0045087">
    <property type="term" value="P:innate immune response"/>
    <property type="evidence" value="ECO:0007669"/>
    <property type="project" value="TreeGrafter"/>
</dbReference>
<dbReference type="GO" id="GO:0035438">
    <property type="term" value="F:cyclic-di-GMP binding"/>
    <property type="evidence" value="ECO:0007669"/>
    <property type="project" value="InterPro"/>
</dbReference>
<dbReference type="InterPro" id="IPR055434">
    <property type="entry name" value="STING_TM"/>
</dbReference>
<comment type="subcellular location">
    <subcellularLocation>
        <location evidence="1">Membrane</location>
        <topology evidence="1">Multi-pass membrane protein</topology>
    </subcellularLocation>
</comment>
<evidence type="ECO:0000259" key="6">
    <source>
        <dbReference type="Pfam" id="PF23417"/>
    </source>
</evidence>
<dbReference type="OrthoDB" id="6053839at2759"/>
<dbReference type="GO" id="GO:0005789">
    <property type="term" value="C:endoplasmic reticulum membrane"/>
    <property type="evidence" value="ECO:0007669"/>
    <property type="project" value="TreeGrafter"/>
</dbReference>
<dbReference type="AlphaFoldDB" id="A0A6P8YRG2"/>
<dbReference type="InterPro" id="IPR029158">
    <property type="entry name" value="STING"/>
</dbReference>
<dbReference type="CDD" id="cd12146">
    <property type="entry name" value="STING_C"/>
    <property type="match status" value="1"/>
</dbReference>
<sequence>MAIISTTTADQWADRKKSTLKMVGEYFDLCIRICLVVFCANFVGRLFNGIIEYFVNEKYYLPENKLSTICERVYTYNTKTKILALTLALSGFARFGFTGNVVNLLPNSVYFACMPLYWIFTWSQVTHSPLDYAQWIREPHGLDYAAGMASNYFHGYLKIALPEHNGDGLKKRMQIYEDTHQVTFGINRLIILIPDNMFVKGVIESPLLEQVAPLETRFINRAGVNRPFKHAVYRLTQSINGKIYYFAIEGATPMLSFFDAMNSQTSTTKQMREMKREIWLKFAKHLRELIKGWPETEDEVEMIVYDSRKDVGKVIHAHFLNKTSLI</sequence>
<dbReference type="Pfam" id="PF23417">
    <property type="entry name" value="STING_TM"/>
    <property type="match status" value="1"/>
</dbReference>
<dbReference type="CTD" id="36016"/>
<dbReference type="PANTHER" id="PTHR34339:SF1">
    <property type="entry name" value="STIMULATOR OF INTERFERON GENES PROTEIN"/>
    <property type="match status" value="1"/>
</dbReference>
<feature type="domain" description="STING transmembrane" evidence="6">
    <location>
        <begin position="28"/>
        <end position="141"/>
    </location>
</feature>
<evidence type="ECO:0000256" key="1">
    <source>
        <dbReference type="ARBA" id="ARBA00004141"/>
    </source>
</evidence>
<dbReference type="InterPro" id="IPR038623">
    <property type="entry name" value="STING_C_sf"/>
</dbReference>
<dbReference type="GO" id="GO:0061709">
    <property type="term" value="P:reticulophagy"/>
    <property type="evidence" value="ECO:0007669"/>
    <property type="project" value="TreeGrafter"/>
</dbReference>
<gene>
    <name evidence="8" type="primary">LOC117570816</name>
</gene>
<reference evidence="8" key="1">
    <citation type="submission" date="2025-08" db="UniProtKB">
        <authorList>
            <consortium name="RefSeq"/>
        </authorList>
    </citation>
    <scope>IDENTIFICATION</scope>
    <source>
        <strain evidence="8">15112-1751.03</strain>
        <tissue evidence="8">Whole Adult</tissue>
    </source>
</reference>
<keyword evidence="2" id="KW-0812">Transmembrane</keyword>
<dbReference type="Proteomes" id="UP000515160">
    <property type="component" value="Chromosome 3"/>
</dbReference>
<dbReference type="GO" id="GO:0061507">
    <property type="term" value="F:2',3'-cyclic GMP-AMP binding"/>
    <property type="evidence" value="ECO:0007669"/>
    <property type="project" value="TreeGrafter"/>
</dbReference>
<dbReference type="GO" id="GO:0016239">
    <property type="term" value="P:positive regulation of macroautophagy"/>
    <property type="evidence" value="ECO:0007669"/>
    <property type="project" value="TreeGrafter"/>
</dbReference>
<evidence type="ECO:0000256" key="2">
    <source>
        <dbReference type="ARBA" id="ARBA00022692"/>
    </source>
</evidence>
<dbReference type="GO" id="GO:0032481">
    <property type="term" value="P:positive regulation of type I interferon production"/>
    <property type="evidence" value="ECO:0007669"/>
    <property type="project" value="InterPro"/>
</dbReference>
<dbReference type="Gene3D" id="3.40.50.12100">
    <property type="entry name" value="Stimulator of interferon genes protein"/>
    <property type="match status" value="1"/>
</dbReference>
<dbReference type="GO" id="GO:0005776">
    <property type="term" value="C:autophagosome"/>
    <property type="evidence" value="ECO:0007669"/>
    <property type="project" value="TreeGrafter"/>
</dbReference>
<dbReference type="PANTHER" id="PTHR34339">
    <property type="entry name" value="STIMULATOR OF INTERFERON GENES PROTEIN"/>
    <property type="match status" value="1"/>
</dbReference>
<evidence type="ECO:0000256" key="4">
    <source>
        <dbReference type="ARBA" id="ARBA00023136"/>
    </source>
</evidence>
<keyword evidence="4" id="KW-0472">Membrane</keyword>
<feature type="domain" description="STING ligand-binding" evidence="5">
    <location>
        <begin position="143"/>
        <end position="313"/>
    </location>
</feature>
<keyword evidence="7" id="KW-1185">Reference proteome</keyword>
<name>A0A6P8YRG2_DROAB</name>
<dbReference type="Gene3D" id="1.20.5.5200">
    <property type="match status" value="1"/>
</dbReference>
<organism evidence="7 8">
    <name type="scientific">Drosophila albomicans</name>
    <name type="common">Fruit fly</name>
    <dbReference type="NCBI Taxonomy" id="7291"/>
    <lineage>
        <taxon>Eukaryota</taxon>
        <taxon>Metazoa</taxon>
        <taxon>Ecdysozoa</taxon>
        <taxon>Arthropoda</taxon>
        <taxon>Hexapoda</taxon>
        <taxon>Insecta</taxon>
        <taxon>Pterygota</taxon>
        <taxon>Neoptera</taxon>
        <taxon>Endopterygota</taxon>
        <taxon>Diptera</taxon>
        <taxon>Brachycera</taxon>
        <taxon>Muscomorpha</taxon>
        <taxon>Ephydroidea</taxon>
        <taxon>Drosophilidae</taxon>
        <taxon>Drosophila</taxon>
    </lineage>
</organism>
<evidence type="ECO:0000313" key="7">
    <source>
        <dbReference type="Proteomes" id="UP000515160"/>
    </source>
</evidence>
<accession>A0A6P8YRG2</accession>
<evidence type="ECO:0000259" key="5">
    <source>
        <dbReference type="Pfam" id="PF15009"/>
    </source>
</evidence>
<dbReference type="InterPro" id="IPR055432">
    <property type="entry name" value="STING_LBD"/>
</dbReference>